<dbReference type="Proteomes" id="UP000249163">
    <property type="component" value="Chromosome"/>
</dbReference>
<gene>
    <name evidence="1" type="ORF">CD191_01680</name>
</gene>
<organism evidence="1 2">
    <name type="scientific">Paenibacillus odorifer</name>
    <dbReference type="NCBI Taxonomy" id="189426"/>
    <lineage>
        <taxon>Bacteria</taxon>
        <taxon>Bacillati</taxon>
        <taxon>Bacillota</taxon>
        <taxon>Bacilli</taxon>
        <taxon>Bacillales</taxon>
        <taxon>Paenibacillaceae</taxon>
        <taxon>Paenibacillus</taxon>
    </lineage>
</organism>
<evidence type="ECO:0000313" key="2">
    <source>
        <dbReference type="Proteomes" id="UP000249163"/>
    </source>
</evidence>
<dbReference type="EMBL" id="CP021965">
    <property type="protein sequence ID" value="AWV31435.1"/>
    <property type="molecule type" value="Genomic_DNA"/>
</dbReference>
<sequence>MIGKGNGHHRIVQESGKCALDNSAMRGQKFLYYKNRNSPAPSALYWGKYAPLFAYGGGFSLF</sequence>
<name>A0AAD0KGI3_9BACL</name>
<protein>
    <submittedName>
        <fullName evidence="1">Uncharacterized protein</fullName>
    </submittedName>
</protein>
<evidence type="ECO:0000313" key="1">
    <source>
        <dbReference type="EMBL" id="AWV31435.1"/>
    </source>
</evidence>
<proteinExistence type="predicted"/>
<accession>A0AAD0KGI3</accession>
<dbReference type="AlphaFoldDB" id="A0AAD0KGI3"/>
<reference evidence="1 2" key="1">
    <citation type="submission" date="2017-06" db="EMBL/GenBank/DDBJ databases">
        <title>Complete genome sequence of Paenibacillus odorifer CBA7130.</title>
        <authorList>
            <person name="Nam Y.-D."/>
            <person name="Kang J."/>
            <person name="Chung W.-H."/>
        </authorList>
    </citation>
    <scope>NUCLEOTIDE SEQUENCE [LARGE SCALE GENOMIC DNA]</scope>
    <source>
        <strain evidence="1 2">CBA7130</strain>
    </source>
</reference>